<dbReference type="Gene3D" id="2.60.120.10">
    <property type="entry name" value="Jelly Rolls"/>
    <property type="match status" value="1"/>
</dbReference>
<proteinExistence type="predicted"/>
<evidence type="ECO:0000256" key="2">
    <source>
        <dbReference type="ARBA" id="ARBA00023002"/>
    </source>
</evidence>
<dbReference type="InterPro" id="IPR011051">
    <property type="entry name" value="RmlC_Cupin_sf"/>
</dbReference>
<dbReference type="InterPro" id="IPR047183">
    <property type="entry name" value="GDO-like"/>
</dbReference>
<comment type="caution">
    <text evidence="4">The sequence shown here is derived from an EMBL/GenBank/DDBJ whole genome shotgun (WGS) entry which is preliminary data.</text>
</comment>
<accession>A0ABU5ZCV9</accession>
<evidence type="ECO:0000313" key="4">
    <source>
        <dbReference type="EMBL" id="MEB3100087.1"/>
    </source>
</evidence>
<evidence type="ECO:0000256" key="1">
    <source>
        <dbReference type="ARBA" id="ARBA00022964"/>
    </source>
</evidence>
<evidence type="ECO:0000259" key="3">
    <source>
        <dbReference type="Pfam" id="PF07883"/>
    </source>
</evidence>
<keyword evidence="5" id="KW-1185">Reference proteome</keyword>
<dbReference type="PANTHER" id="PTHR41517:SF1">
    <property type="entry name" value="CUPIN"/>
    <property type="match status" value="1"/>
</dbReference>
<sequence>MAGPIKVTPEMAEFHREISEDALEPLWMAAPEVMLRQPKSKPIPYIWKKASIERHLQKAAEIINFNNGGDRRVLMLINPGMRDLQPYGWGATTQTLSVCVQILLPGEEAPPHRHSQTAIRYIVQGEGAYSAVEGEKVYMCEGDYVITPKHLWHEHEHEGTAPMMWMDCLDTPIIYYLHGTFFEPGPFKKQPITRKPSVGKYLGGMVRPLSDHEPSSAPLPLYKYEPTLAALKGLSDHYDPDPVEGYVVEYINPSNGASANENIGAWLQKLPVGFHGKAHRHVNSVVYHIKEGRGYTLIDGVRFDWEKGDYLVIPTWAYHEHVNVSETEEALLFSTNDIPIFERMELQKVEEYPENGGFQQETGKFDPA</sequence>
<protein>
    <submittedName>
        <fullName evidence="4">Cupin domain-containing protein</fullName>
    </submittedName>
</protein>
<gene>
    <name evidence="4" type="ORF">VF724_00195</name>
</gene>
<dbReference type="InterPro" id="IPR014710">
    <property type="entry name" value="RmlC-like_jellyroll"/>
</dbReference>
<dbReference type="CDD" id="cd02216">
    <property type="entry name" value="cupin_GDO-like_N"/>
    <property type="match status" value="1"/>
</dbReference>
<dbReference type="PANTHER" id="PTHR41517">
    <property type="entry name" value="1,2-DIOXYGENASE PROTEIN-RELATED"/>
    <property type="match status" value="1"/>
</dbReference>
<dbReference type="CDD" id="cd06992">
    <property type="entry name" value="cupin_GDO-like_C"/>
    <property type="match status" value="1"/>
</dbReference>
<dbReference type="SUPFAM" id="SSF51182">
    <property type="entry name" value="RmlC-like cupins"/>
    <property type="match status" value="1"/>
</dbReference>
<name>A0ABU5ZCV9_9BACL</name>
<keyword evidence="2" id="KW-0560">Oxidoreductase</keyword>
<dbReference type="EMBL" id="JAYJLD010000001">
    <property type="protein sequence ID" value="MEB3100087.1"/>
    <property type="molecule type" value="Genomic_DNA"/>
</dbReference>
<feature type="domain" description="Cupin type-2" evidence="3">
    <location>
        <begin position="101"/>
        <end position="167"/>
    </location>
</feature>
<feature type="domain" description="Cupin type-2" evidence="3">
    <location>
        <begin position="267"/>
        <end position="331"/>
    </location>
</feature>
<keyword evidence="1" id="KW-0223">Dioxygenase</keyword>
<organism evidence="4 5">
    <name type="scientific">Ferviditalea candida</name>
    <dbReference type="NCBI Taxonomy" id="3108399"/>
    <lineage>
        <taxon>Bacteria</taxon>
        <taxon>Bacillati</taxon>
        <taxon>Bacillota</taxon>
        <taxon>Bacilli</taxon>
        <taxon>Bacillales</taxon>
        <taxon>Paenibacillaceae</taxon>
        <taxon>Ferviditalea</taxon>
    </lineage>
</organism>
<dbReference type="InterPro" id="IPR013096">
    <property type="entry name" value="Cupin_2"/>
</dbReference>
<reference evidence="4" key="1">
    <citation type="submission" date="2023-12" db="EMBL/GenBank/DDBJ databases">
        <title>Fervidustalea candida gen. nov., sp. nov., a novel member of the family Paenibacillaceae isolated from a geothermal area.</title>
        <authorList>
            <person name="Li W.-J."/>
            <person name="Jiao J.-Y."/>
            <person name="Chen Y."/>
        </authorList>
    </citation>
    <scope>NUCLEOTIDE SEQUENCE</scope>
    <source>
        <strain evidence="4">SYSU GA230002</strain>
    </source>
</reference>
<dbReference type="Proteomes" id="UP001310386">
    <property type="component" value="Unassembled WGS sequence"/>
</dbReference>
<evidence type="ECO:0000313" key="5">
    <source>
        <dbReference type="Proteomes" id="UP001310386"/>
    </source>
</evidence>
<dbReference type="Pfam" id="PF07883">
    <property type="entry name" value="Cupin_2"/>
    <property type="match status" value="2"/>
</dbReference>
<dbReference type="RefSeq" id="WP_371752202.1">
    <property type="nucleotide sequence ID" value="NZ_JAYJLD010000001.1"/>
</dbReference>